<feature type="region of interest" description="Disordered" evidence="1">
    <location>
        <begin position="1"/>
        <end position="22"/>
    </location>
</feature>
<gene>
    <name evidence="2" type="ORF">DPMN_030282</name>
</gene>
<reference evidence="2" key="2">
    <citation type="submission" date="2020-11" db="EMBL/GenBank/DDBJ databases">
        <authorList>
            <person name="McCartney M.A."/>
            <person name="Auch B."/>
            <person name="Kono T."/>
            <person name="Mallez S."/>
            <person name="Becker A."/>
            <person name="Gohl D.M."/>
            <person name="Silverstein K.A.T."/>
            <person name="Koren S."/>
            <person name="Bechman K.B."/>
            <person name="Herman A."/>
            <person name="Abrahante J.E."/>
            <person name="Garbe J."/>
        </authorList>
    </citation>
    <scope>NUCLEOTIDE SEQUENCE</scope>
    <source>
        <strain evidence="2">Duluth1</strain>
        <tissue evidence="2">Whole animal</tissue>
    </source>
</reference>
<feature type="compositionally biased region" description="Polar residues" evidence="1">
    <location>
        <begin position="202"/>
        <end position="219"/>
    </location>
</feature>
<name>A0A9D4LXW6_DREPO</name>
<dbReference type="PANTHER" id="PTHR35378:SF1">
    <property type="entry name" value="C2H2-TYPE DOMAIN-CONTAINING PROTEIN"/>
    <property type="match status" value="1"/>
</dbReference>
<dbReference type="Proteomes" id="UP000828390">
    <property type="component" value="Unassembled WGS sequence"/>
</dbReference>
<protein>
    <submittedName>
        <fullName evidence="2">Uncharacterized protein</fullName>
    </submittedName>
</protein>
<feature type="compositionally biased region" description="Basic and acidic residues" evidence="1">
    <location>
        <begin position="222"/>
        <end position="241"/>
    </location>
</feature>
<dbReference type="PANTHER" id="PTHR35378">
    <property type="entry name" value="UNNAMED PRODUCT"/>
    <property type="match status" value="1"/>
</dbReference>
<evidence type="ECO:0000313" key="3">
    <source>
        <dbReference type="Proteomes" id="UP000828390"/>
    </source>
</evidence>
<accession>A0A9D4LXW6</accession>
<feature type="compositionally biased region" description="Basic and acidic residues" evidence="1">
    <location>
        <begin position="1"/>
        <end position="15"/>
    </location>
</feature>
<dbReference type="EMBL" id="JAIWYP010000002">
    <property type="protein sequence ID" value="KAH3867157.1"/>
    <property type="molecule type" value="Genomic_DNA"/>
</dbReference>
<feature type="region of interest" description="Disordered" evidence="1">
    <location>
        <begin position="186"/>
        <end position="252"/>
    </location>
</feature>
<evidence type="ECO:0000256" key="1">
    <source>
        <dbReference type="SAM" id="MobiDB-lite"/>
    </source>
</evidence>
<dbReference type="AlphaFoldDB" id="A0A9D4LXW6"/>
<organism evidence="2 3">
    <name type="scientific">Dreissena polymorpha</name>
    <name type="common">Zebra mussel</name>
    <name type="synonym">Mytilus polymorpha</name>
    <dbReference type="NCBI Taxonomy" id="45954"/>
    <lineage>
        <taxon>Eukaryota</taxon>
        <taxon>Metazoa</taxon>
        <taxon>Spiralia</taxon>
        <taxon>Lophotrochozoa</taxon>
        <taxon>Mollusca</taxon>
        <taxon>Bivalvia</taxon>
        <taxon>Autobranchia</taxon>
        <taxon>Heteroconchia</taxon>
        <taxon>Euheterodonta</taxon>
        <taxon>Imparidentia</taxon>
        <taxon>Neoheterodontei</taxon>
        <taxon>Myida</taxon>
        <taxon>Dreissenoidea</taxon>
        <taxon>Dreissenidae</taxon>
        <taxon>Dreissena</taxon>
    </lineage>
</organism>
<reference evidence="2" key="1">
    <citation type="journal article" date="2019" name="bioRxiv">
        <title>The Genome of the Zebra Mussel, Dreissena polymorpha: A Resource for Invasive Species Research.</title>
        <authorList>
            <person name="McCartney M.A."/>
            <person name="Auch B."/>
            <person name="Kono T."/>
            <person name="Mallez S."/>
            <person name="Zhang Y."/>
            <person name="Obille A."/>
            <person name="Becker A."/>
            <person name="Abrahante J.E."/>
            <person name="Garbe J."/>
            <person name="Badalamenti J.P."/>
            <person name="Herman A."/>
            <person name="Mangelson H."/>
            <person name="Liachko I."/>
            <person name="Sullivan S."/>
            <person name="Sone E.D."/>
            <person name="Koren S."/>
            <person name="Silverstein K.A.T."/>
            <person name="Beckman K.B."/>
            <person name="Gohl D.M."/>
        </authorList>
    </citation>
    <scope>NUCLEOTIDE SEQUENCE</scope>
    <source>
        <strain evidence="2">Duluth1</strain>
        <tissue evidence="2">Whole animal</tissue>
    </source>
</reference>
<sequence length="345" mass="38301">MKDKYSERAEMDKRCTSTGTSPSCNEVVLRPSEIRFSQFSVSRTFTDGTPIEDLLKDIVAGRCFASSVKPIEVASVNGTWYSNDNRRLWVFQELERLGRLTKTRVKVVKRVQPTKFTTMNKGISVSIRGGNADSKVFQSDTCTSKSGKKKRPSSSPTCEIGSDKGVDIVADVTKITATFVAIDSSNKSGYQPKKAVKKESIQSKQFPGASRQNHTNKNTKQAKKDEMKMSKQSKHSSDHSSKKTKCVKSKISPEVLDKVENPSLSRKRKTKTKTTKAVCVKDSAKPACTRLEQEVTNTANNVTSDAAVWDPLDDIAASLCDPSRRDSSFMGKCLRLRYNLWESLA</sequence>
<proteinExistence type="predicted"/>
<keyword evidence="3" id="KW-1185">Reference proteome</keyword>
<evidence type="ECO:0000313" key="2">
    <source>
        <dbReference type="EMBL" id="KAH3867157.1"/>
    </source>
</evidence>
<comment type="caution">
    <text evidence="2">The sequence shown here is derived from an EMBL/GenBank/DDBJ whole genome shotgun (WGS) entry which is preliminary data.</text>
</comment>
<feature type="region of interest" description="Disordered" evidence="1">
    <location>
        <begin position="137"/>
        <end position="161"/>
    </location>
</feature>